<keyword evidence="2" id="KW-1185">Reference proteome</keyword>
<dbReference type="EMBL" id="JAUSUG010000015">
    <property type="protein sequence ID" value="MDQ0256213.1"/>
    <property type="molecule type" value="Genomic_DNA"/>
</dbReference>
<gene>
    <name evidence="1" type="ORF">J2S74_003631</name>
</gene>
<dbReference type="RefSeq" id="WP_307327994.1">
    <property type="nucleotide sequence ID" value="NZ_JAUSUG010000015.1"/>
</dbReference>
<accession>A0ABT9ZY99</accession>
<sequence>MSDNFRKETTYNLVLLLTVEAVSLYAQNEWPSPTLKEISSKIGYSEEMILESLEFGKLEPVGILQ</sequence>
<evidence type="ECO:0000313" key="1">
    <source>
        <dbReference type="EMBL" id="MDQ0256213.1"/>
    </source>
</evidence>
<name>A0ABT9ZY99_9BACI</name>
<organism evidence="1 2">
    <name type="scientific">Evansella vedderi</name>
    <dbReference type="NCBI Taxonomy" id="38282"/>
    <lineage>
        <taxon>Bacteria</taxon>
        <taxon>Bacillati</taxon>
        <taxon>Bacillota</taxon>
        <taxon>Bacilli</taxon>
        <taxon>Bacillales</taxon>
        <taxon>Bacillaceae</taxon>
        <taxon>Evansella</taxon>
    </lineage>
</organism>
<dbReference type="Proteomes" id="UP001230005">
    <property type="component" value="Unassembled WGS sequence"/>
</dbReference>
<reference evidence="1 2" key="1">
    <citation type="submission" date="2023-07" db="EMBL/GenBank/DDBJ databases">
        <title>Genomic Encyclopedia of Type Strains, Phase IV (KMG-IV): sequencing the most valuable type-strain genomes for metagenomic binning, comparative biology and taxonomic classification.</title>
        <authorList>
            <person name="Goeker M."/>
        </authorList>
    </citation>
    <scope>NUCLEOTIDE SEQUENCE [LARGE SCALE GENOMIC DNA]</scope>
    <source>
        <strain evidence="1 2">DSM 9768</strain>
    </source>
</reference>
<evidence type="ECO:0000313" key="2">
    <source>
        <dbReference type="Proteomes" id="UP001230005"/>
    </source>
</evidence>
<comment type="caution">
    <text evidence="1">The sequence shown here is derived from an EMBL/GenBank/DDBJ whole genome shotgun (WGS) entry which is preliminary data.</text>
</comment>
<proteinExistence type="predicted"/>
<protein>
    <submittedName>
        <fullName evidence="1">Uncharacterized protein</fullName>
    </submittedName>
</protein>